<dbReference type="Gene3D" id="3.40.50.1820">
    <property type="entry name" value="alpha/beta hydrolase"/>
    <property type="match status" value="1"/>
</dbReference>
<evidence type="ECO:0000313" key="7">
    <source>
        <dbReference type="Proteomes" id="UP000238206"/>
    </source>
</evidence>
<evidence type="ECO:0000256" key="2">
    <source>
        <dbReference type="ARBA" id="ARBA00022450"/>
    </source>
</evidence>
<dbReference type="PROSITE" id="PS50075">
    <property type="entry name" value="CARRIER"/>
    <property type="match status" value="1"/>
</dbReference>
<reference evidence="6 7" key="1">
    <citation type="submission" date="2018-02" db="EMBL/GenBank/DDBJ databases">
        <title>Draft genome sequencing of Burkholderia cepacia Y14-15.</title>
        <authorList>
            <person name="Zheng B.-X."/>
        </authorList>
    </citation>
    <scope>NUCLEOTIDE SEQUENCE [LARGE SCALE GENOMIC DNA]</scope>
    <source>
        <strain evidence="6 7">Y14-15</strain>
    </source>
</reference>
<accession>A0A2S8HYN0</accession>
<dbReference type="SUPFAM" id="SSF47336">
    <property type="entry name" value="ACP-like"/>
    <property type="match status" value="1"/>
</dbReference>
<dbReference type="Gene3D" id="1.10.1200.10">
    <property type="entry name" value="ACP-like"/>
    <property type="match status" value="1"/>
</dbReference>
<dbReference type="InterPro" id="IPR029058">
    <property type="entry name" value="AB_hydrolase_fold"/>
</dbReference>
<feature type="domain" description="Carrier" evidence="5">
    <location>
        <begin position="92"/>
        <end position="169"/>
    </location>
</feature>
<dbReference type="PANTHER" id="PTHR48081:SF8">
    <property type="entry name" value="ALPHA_BETA HYDROLASE FOLD-3 DOMAIN-CONTAINING PROTEIN-RELATED"/>
    <property type="match status" value="1"/>
</dbReference>
<evidence type="ECO:0000259" key="5">
    <source>
        <dbReference type="PROSITE" id="PS50075"/>
    </source>
</evidence>
<dbReference type="InterPro" id="IPR020806">
    <property type="entry name" value="PKS_PP-bd"/>
</dbReference>
<comment type="similarity">
    <text evidence="1">Belongs to the 'GDXG' lipolytic enzyme family.</text>
</comment>
<evidence type="ECO:0000313" key="6">
    <source>
        <dbReference type="EMBL" id="PQP07539.1"/>
    </source>
</evidence>
<evidence type="ECO:0000256" key="1">
    <source>
        <dbReference type="ARBA" id="ARBA00010515"/>
    </source>
</evidence>
<dbReference type="InterPro" id="IPR009081">
    <property type="entry name" value="PP-bd_ACP"/>
</dbReference>
<gene>
    <name evidence="6" type="ORF">C5615_37645</name>
</gene>
<dbReference type="SMART" id="SM00823">
    <property type="entry name" value="PKS_PP"/>
    <property type="match status" value="1"/>
</dbReference>
<dbReference type="InterPro" id="IPR036736">
    <property type="entry name" value="ACP-like_sf"/>
</dbReference>
<evidence type="ECO:0000256" key="3">
    <source>
        <dbReference type="ARBA" id="ARBA00022553"/>
    </source>
</evidence>
<dbReference type="SUPFAM" id="SSF53474">
    <property type="entry name" value="alpha/beta-Hydrolases"/>
    <property type="match status" value="1"/>
</dbReference>
<comment type="caution">
    <text evidence="6">The sequence shown here is derived from an EMBL/GenBank/DDBJ whole genome shotgun (WGS) entry which is preliminary data.</text>
</comment>
<dbReference type="Pfam" id="PF00550">
    <property type="entry name" value="PP-binding"/>
    <property type="match status" value="1"/>
</dbReference>
<name>A0A2S8HYN0_BURCE</name>
<dbReference type="GO" id="GO:0031177">
    <property type="term" value="F:phosphopantetheine binding"/>
    <property type="evidence" value="ECO:0007669"/>
    <property type="project" value="InterPro"/>
</dbReference>
<keyword evidence="4" id="KW-0378">Hydrolase</keyword>
<dbReference type="GO" id="GO:0016787">
    <property type="term" value="F:hydrolase activity"/>
    <property type="evidence" value="ECO:0007669"/>
    <property type="project" value="UniProtKB-KW"/>
</dbReference>
<proteinExistence type="inferred from homology"/>
<dbReference type="InterPro" id="IPR013094">
    <property type="entry name" value="AB_hydrolase_3"/>
</dbReference>
<dbReference type="EMBL" id="PUIQ01000111">
    <property type="protein sequence ID" value="PQP07539.1"/>
    <property type="molecule type" value="Genomic_DNA"/>
</dbReference>
<evidence type="ECO:0000256" key="4">
    <source>
        <dbReference type="ARBA" id="ARBA00022801"/>
    </source>
</evidence>
<dbReference type="PANTHER" id="PTHR48081">
    <property type="entry name" value="AB HYDROLASE SUPERFAMILY PROTEIN C4A8.06C"/>
    <property type="match status" value="1"/>
</dbReference>
<sequence>MIIRARSGKMAAVRPDIELQPILSSSGRTKSCANGTCSYGVMRSDELHDQMRLILDAEIVERTHSRLTSKLSSEETCTNLPCAAETIVREADWKDLLEREVLNLVAGILKIPGENLDPHEDLINYGADSIFVTAIMARISELCGASIAPTVFFEARNVADLSKILSARYKKSIKERYHQGFLVNSTDYLSRASAGAAFDATPSSKGNAEIWLARHRIISTRAPIKPPSILTEAMPMKFNEEIIKVDPQVKRCLEIIKRISSEHSWVGRDCSYSEQIARERRQSHAVAALSGKPESIFKIENMEISSDDGVIPIRLYRPCATTGLPVFIFYHGGGFNTGDLDTHDTLLRALANRSLCLVVSVGYRLAPEHPYPAATDDAWAALEWVVHHALDIGADPLRLTVGGDSAGGTLAAWVSQKAASSGVILLLQVLLYPFLDATISSKSWREFGNGDFIVNRDHMIELLSYYTPPNVNRTDPSVSPYYAKNLFGVAPALVVTAEYDPLRDEGEAYAAKLKAENVAVDLIRYPGMVHGFASLAGVIDAGRAVIEQIGNIIRNVVQKN</sequence>
<protein>
    <recommendedName>
        <fullName evidence="5">Carrier domain-containing protein</fullName>
    </recommendedName>
</protein>
<keyword evidence="3" id="KW-0597">Phosphoprotein</keyword>
<dbReference type="AlphaFoldDB" id="A0A2S8HYN0"/>
<dbReference type="FunFam" id="3.40.50.1820:FF:000089">
    <property type="entry name" value="Alpha/beta hydrolase"/>
    <property type="match status" value="1"/>
</dbReference>
<organism evidence="6 7">
    <name type="scientific">Burkholderia cepacia</name>
    <name type="common">Pseudomonas cepacia</name>
    <dbReference type="NCBI Taxonomy" id="292"/>
    <lineage>
        <taxon>Bacteria</taxon>
        <taxon>Pseudomonadati</taxon>
        <taxon>Pseudomonadota</taxon>
        <taxon>Betaproteobacteria</taxon>
        <taxon>Burkholderiales</taxon>
        <taxon>Burkholderiaceae</taxon>
        <taxon>Burkholderia</taxon>
        <taxon>Burkholderia cepacia complex</taxon>
    </lineage>
</organism>
<dbReference type="InterPro" id="IPR050300">
    <property type="entry name" value="GDXG_lipolytic_enzyme"/>
</dbReference>
<dbReference type="Proteomes" id="UP000238206">
    <property type="component" value="Unassembled WGS sequence"/>
</dbReference>
<dbReference type="Pfam" id="PF07859">
    <property type="entry name" value="Abhydrolase_3"/>
    <property type="match status" value="1"/>
</dbReference>
<keyword evidence="2" id="KW-0596">Phosphopantetheine</keyword>